<feature type="transmembrane region" description="Helical" evidence="1">
    <location>
        <begin position="95"/>
        <end position="120"/>
    </location>
</feature>
<name>A0A6C0KCF4_9ZZZZ</name>
<feature type="transmembrane region" description="Helical" evidence="1">
    <location>
        <begin position="12"/>
        <end position="30"/>
    </location>
</feature>
<reference evidence="2" key="1">
    <citation type="journal article" date="2020" name="Nature">
        <title>Giant virus diversity and host interactions through global metagenomics.</title>
        <authorList>
            <person name="Schulz F."/>
            <person name="Roux S."/>
            <person name="Paez-Espino D."/>
            <person name="Jungbluth S."/>
            <person name="Walsh D.A."/>
            <person name="Denef V.J."/>
            <person name="McMahon K.D."/>
            <person name="Konstantinidis K.T."/>
            <person name="Eloe-Fadrosh E.A."/>
            <person name="Kyrpides N.C."/>
            <person name="Woyke T."/>
        </authorList>
    </citation>
    <scope>NUCLEOTIDE SEQUENCE</scope>
    <source>
        <strain evidence="2">GVMAG-S-1103017-68</strain>
    </source>
</reference>
<evidence type="ECO:0000256" key="1">
    <source>
        <dbReference type="SAM" id="Phobius"/>
    </source>
</evidence>
<feature type="transmembrane region" description="Helical" evidence="1">
    <location>
        <begin position="60"/>
        <end position="83"/>
    </location>
</feature>
<keyword evidence="1" id="KW-0472">Membrane</keyword>
<feature type="transmembrane region" description="Helical" evidence="1">
    <location>
        <begin position="149"/>
        <end position="169"/>
    </location>
</feature>
<proteinExistence type="predicted"/>
<keyword evidence="1" id="KW-1133">Transmembrane helix</keyword>
<protein>
    <submittedName>
        <fullName evidence="2">Uncharacterized protein</fullName>
    </submittedName>
</protein>
<accession>A0A6C0KCF4</accession>
<keyword evidence="1" id="KW-0812">Transmembrane</keyword>
<sequence length="179" mass="19511">MSIVDALSQSTPLLLICFGTLLVVTVDVLVHRNYDIGAANASQRGLDNINAAFERALGPAWTVVLAVFVFLVLALVSVSKLAVSPGGASVQRDKFVVIMDGLLLMVLMELLVAYTIVYFLDDRDREALRNLTLLVPNDLAERRDRRHRWALVATVAVVVATVALVVVHSGGDLVRYVRS</sequence>
<evidence type="ECO:0000313" key="2">
    <source>
        <dbReference type="EMBL" id="QHU15379.1"/>
    </source>
</evidence>
<dbReference type="EMBL" id="MN740855">
    <property type="protein sequence ID" value="QHU15379.1"/>
    <property type="molecule type" value="Genomic_DNA"/>
</dbReference>
<dbReference type="AlphaFoldDB" id="A0A6C0KCF4"/>
<organism evidence="2">
    <name type="scientific">viral metagenome</name>
    <dbReference type="NCBI Taxonomy" id="1070528"/>
    <lineage>
        <taxon>unclassified sequences</taxon>
        <taxon>metagenomes</taxon>
        <taxon>organismal metagenomes</taxon>
    </lineage>
</organism>